<proteinExistence type="inferred from homology"/>
<evidence type="ECO:0000256" key="3">
    <source>
        <dbReference type="ARBA" id="ARBA00022692"/>
    </source>
</evidence>
<organism evidence="9 10">
    <name type="scientific">Cyphomyrmex costatus</name>
    <dbReference type="NCBI Taxonomy" id="456900"/>
    <lineage>
        <taxon>Eukaryota</taxon>
        <taxon>Metazoa</taxon>
        <taxon>Ecdysozoa</taxon>
        <taxon>Arthropoda</taxon>
        <taxon>Hexapoda</taxon>
        <taxon>Insecta</taxon>
        <taxon>Pterygota</taxon>
        <taxon>Neoptera</taxon>
        <taxon>Endopterygota</taxon>
        <taxon>Hymenoptera</taxon>
        <taxon>Apocrita</taxon>
        <taxon>Aculeata</taxon>
        <taxon>Formicoidea</taxon>
        <taxon>Formicidae</taxon>
        <taxon>Myrmicinae</taxon>
        <taxon>Cyphomyrmex</taxon>
    </lineage>
</organism>
<dbReference type="InterPro" id="IPR039311">
    <property type="entry name" value="FAM187A/B"/>
</dbReference>
<gene>
    <name evidence="9" type="ORF">ALC62_11330</name>
</gene>
<keyword evidence="7" id="KW-0325">Glycoprotein</keyword>
<dbReference type="Gene3D" id="2.60.40.10">
    <property type="entry name" value="Immunoglobulins"/>
    <property type="match status" value="1"/>
</dbReference>
<dbReference type="SUPFAM" id="SSF48726">
    <property type="entry name" value="Immunoglobulin"/>
    <property type="match status" value="1"/>
</dbReference>
<evidence type="ECO:0000256" key="7">
    <source>
        <dbReference type="ARBA" id="ARBA00023180"/>
    </source>
</evidence>
<evidence type="ECO:0000256" key="6">
    <source>
        <dbReference type="ARBA" id="ARBA00023136"/>
    </source>
</evidence>
<dbReference type="AlphaFoldDB" id="A0A195CAU2"/>
<comment type="similarity">
    <text evidence="2">Belongs to the FAM187 family.</text>
</comment>
<evidence type="ECO:0000313" key="10">
    <source>
        <dbReference type="Proteomes" id="UP000078542"/>
    </source>
</evidence>
<dbReference type="PANTHER" id="PTHR32178:SF6">
    <property type="entry name" value="IG-LIKE DOMAIN-CONTAINING PROTEIN"/>
    <property type="match status" value="1"/>
</dbReference>
<evidence type="ECO:0000256" key="5">
    <source>
        <dbReference type="ARBA" id="ARBA00022989"/>
    </source>
</evidence>
<feature type="non-terminal residue" evidence="9">
    <location>
        <position position="1"/>
    </location>
</feature>
<dbReference type="PROSITE" id="PS50835">
    <property type="entry name" value="IG_LIKE"/>
    <property type="match status" value="1"/>
</dbReference>
<keyword evidence="10" id="KW-1185">Reference proteome</keyword>
<dbReference type="Proteomes" id="UP000078542">
    <property type="component" value="Unassembled WGS sequence"/>
</dbReference>
<keyword evidence="3" id="KW-0812">Transmembrane</keyword>
<dbReference type="STRING" id="456900.A0A195CAU2"/>
<accession>A0A195CAU2</accession>
<protein>
    <recommendedName>
        <fullName evidence="8">Ig-like domain-containing protein</fullName>
    </recommendedName>
</protein>
<evidence type="ECO:0000256" key="4">
    <source>
        <dbReference type="ARBA" id="ARBA00022729"/>
    </source>
</evidence>
<keyword evidence="4" id="KW-0732">Signal</keyword>
<sequence length="551" mass="62262">ILLNVDEYEYPKTNKILRQLYKQQWLDYYKCLKEIYADIKQDRITYPKALIALEGTFVTLECQICISPLEMHTTSLIDWYFNSSSSSNGKNSEVKSTLHNGIVNSPDNRYIIMYNIKLEQAGAYWCEVGYTVGSIYYLHVDSNMETVNVYPDKASYALQVALVKNVPAYKLKVYTTWTTWSSCSTCDAVGIKLRYGYCTVSLSEMLEHKSFINKNAPIMNKLQHMKRDIKKVQLQMALMLFKNKLPCKSRFLPEQVRLIPVIKNKRTEIMKQYCKKKCQKNIIFEVRDEKGNILESANNSAGIFSMIQEMPEPLPSIARSVVYEKHDKKFKLVCPGNLNTDVPIVWRIDDKTIIPSHIKFQSNGRIHINSQMQILFEPLKIGDANIYSCWQNDEIIGIIKLIVIGEIEFKLNHHVILMGAIVKKILIITTIVSPTFRIEGGIISGVKLAGGSIPLTSNPVKLLTVGVFGKGGACDCNDGAVTAMPISVGDLVLEIIMSFLLLGGINSGGSTLGIAYFSNALYTRCIAYIITKLSKKEMEISFNTNMYCKNS</sequence>
<keyword evidence="5" id="KW-1133">Transmembrane helix</keyword>
<evidence type="ECO:0000256" key="2">
    <source>
        <dbReference type="ARBA" id="ARBA00008727"/>
    </source>
</evidence>
<dbReference type="EMBL" id="KQ978023">
    <property type="protein sequence ID" value="KYM97984.1"/>
    <property type="molecule type" value="Genomic_DNA"/>
</dbReference>
<evidence type="ECO:0000313" key="9">
    <source>
        <dbReference type="EMBL" id="KYM97984.1"/>
    </source>
</evidence>
<dbReference type="InterPro" id="IPR003599">
    <property type="entry name" value="Ig_sub"/>
</dbReference>
<dbReference type="PANTHER" id="PTHR32178">
    <property type="entry name" value="FAM187"/>
    <property type="match status" value="1"/>
</dbReference>
<name>A0A195CAU2_9HYME</name>
<evidence type="ECO:0000256" key="1">
    <source>
        <dbReference type="ARBA" id="ARBA00004479"/>
    </source>
</evidence>
<dbReference type="SMART" id="SM00409">
    <property type="entry name" value="IG"/>
    <property type="match status" value="2"/>
</dbReference>
<reference evidence="9 10" key="1">
    <citation type="submission" date="2016-03" db="EMBL/GenBank/DDBJ databases">
        <title>Cyphomyrmex costatus WGS genome.</title>
        <authorList>
            <person name="Nygaard S."/>
            <person name="Hu H."/>
            <person name="Boomsma J."/>
            <person name="Zhang G."/>
        </authorList>
    </citation>
    <scope>NUCLEOTIDE SEQUENCE [LARGE SCALE GENOMIC DNA]</scope>
    <source>
        <strain evidence="9">MS0001</strain>
        <tissue evidence="9">Whole body</tissue>
    </source>
</reference>
<dbReference type="GO" id="GO:0016020">
    <property type="term" value="C:membrane"/>
    <property type="evidence" value="ECO:0007669"/>
    <property type="project" value="UniProtKB-SubCell"/>
</dbReference>
<keyword evidence="6" id="KW-0472">Membrane</keyword>
<evidence type="ECO:0000259" key="8">
    <source>
        <dbReference type="PROSITE" id="PS50835"/>
    </source>
</evidence>
<dbReference type="InterPro" id="IPR007110">
    <property type="entry name" value="Ig-like_dom"/>
</dbReference>
<feature type="domain" description="Ig-like" evidence="8">
    <location>
        <begin position="54"/>
        <end position="128"/>
    </location>
</feature>
<comment type="subcellular location">
    <subcellularLocation>
        <location evidence="1">Membrane</location>
        <topology evidence="1">Single-pass type I membrane protein</topology>
    </subcellularLocation>
</comment>
<dbReference type="InterPro" id="IPR013783">
    <property type="entry name" value="Ig-like_fold"/>
</dbReference>
<dbReference type="InterPro" id="IPR036179">
    <property type="entry name" value="Ig-like_dom_sf"/>
</dbReference>